<name>A0ABX7PHT5_9ACTN</name>
<organism evidence="1 2">
    <name type="scientific">Nocardioides aromaticivorans</name>
    <dbReference type="NCBI Taxonomy" id="200618"/>
    <lineage>
        <taxon>Bacteria</taxon>
        <taxon>Bacillati</taxon>
        <taxon>Actinomycetota</taxon>
        <taxon>Actinomycetes</taxon>
        <taxon>Propionibacteriales</taxon>
        <taxon>Nocardioidaceae</taxon>
        <taxon>Nocardioides</taxon>
    </lineage>
</organism>
<keyword evidence="2" id="KW-1185">Reference proteome</keyword>
<gene>
    <name evidence="1" type="ORF">CFH99_07850</name>
</gene>
<evidence type="ECO:0000313" key="2">
    <source>
        <dbReference type="Proteomes" id="UP000662818"/>
    </source>
</evidence>
<dbReference type="EMBL" id="CP022295">
    <property type="protein sequence ID" value="QSR25534.1"/>
    <property type="molecule type" value="Genomic_DNA"/>
</dbReference>
<dbReference type="Proteomes" id="UP000662818">
    <property type="component" value="Chromosome"/>
</dbReference>
<accession>A0ABX7PHT5</accession>
<evidence type="ECO:0000313" key="1">
    <source>
        <dbReference type="EMBL" id="QSR25534.1"/>
    </source>
</evidence>
<protein>
    <submittedName>
        <fullName evidence="1">Uncharacterized protein</fullName>
    </submittedName>
</protein>
<dbReference type="RefSeq" id="WP_207009758.1">
    <property type="nucleotide sequence ID" value="NZ_CP022295.1"/>
</dbReference>
<reference evidence="1 2" key="1">
    <citation type="submission" date="2017-06" db="EMBL/GenBank/DDBJ databases">
        <title>Complete Genome Sequence of the Soil Carbazole-Degrading Bacterium Nocardioides aromaticivorans IC177.</title>
        <authorList>
            <person name="Vejarano F."/>
            <person name="Suzuki-Minakuchi C."/>
            <person name="Ohtsubo Y."/>
            <person name="Tsuda M."/>
            <person name="Okada K."/>
            <person name="Nojiri H."/>
        </authorList>
    </citation>
    <scope>NUCLEOTIDE SEQUENCE [LARGE SCALE GENOMIC DNA]</scope>
    <source>
        <strain evidence="1 2">IC177</strain>
    </source>
</reference>
<proteinExistence type="predicted"/>
<sequence length="77" mass="8658">MSADWLTPADCGDYPESVDMDAERIEAEVRRKMAAHAAIADRGFDTWRQRQTIHVAIDELLDDYLLFVGLPELPPAA</sequence>